<evidence type="ECO:0000313" key="1">
    <source>
        <dbReference type="Ensembl" id="ENSCABP00000001439.1"/>
    </source>
</evidence>
<keyword evidence="2" id="KW-1185">Reference proteome</keyword>
<protein>
    <submittedName>
        <fullName evidence="1">Uncharacterized protein</fullName>
    </submittedName>
</protein>
<sequence>MCEWGAVGLLCGRDDLTSVGRCHEVTGRCSGTAPHQASQEFGEPPLPWSRLAQGKKLTRLHLLGLSLEISTPLPSVRFHSEPAPMGSWEATGSCTPTFAFRPLNEVTLPLPRSWPSTKK</sequence>
<proteinExistence type="predicted"/>
<evidence type="ECO:0000313" key="2">
    <source>
        <dbReference type="Proteomes" id="UP000694404"/>
    </source>
</evidence>
<reference evidence="1" key="1">
    <citation type="submission" date="2025-08" db="UniProtKB">
        <authorList>
            <consortium name="Ensembl"/>
        </authorList>
    </citation>
    <scope>IDENTIFICATION</scope>
</reference>
<dbReference type="Proteomes" id="UP000694404">
    <property type="component" value="Unplaced"/>
</dbReference>
<accession>A0A8C0FZ79</accession>
<organism evidence="1 2">
    <name type="scientific">Chelonoidis abingdonii</name>
    <name type="common">Abingdon island giant tortoise</name>
    <name type="synonym">Testudo abingdonii</name>
    <dbReference type="NCBI Taxonomy" id="106734"/>
    <lineage>
        <taxon>Eukaryota</taxon>
        <taxon>Metazoa</taxon>
        <taxon>Chordata</taxon>
        <taxon>Craniata</taxon>
        <taxon>Vertebrata</taxon>
        <taxon>Euteleostomi</taxon>
        <taxon>Archelosauria</taxon>
        <taxon>Testudinata</taxon>
        <taxon>Testudines</taxon>
        <taxon>Cryptodira</taxon>
        <taxon>Durocryptodira</taxon>
        <taxon>Testudinoidea</taxon>
        <taxon>Testudinidae</taxon>
        <taxon>Chelonoidis</taxon>
    </lineage>
</organism>
<dbReference type="AlphaFoldDB" id="A0A8C0FZ79"/>
<reference evidence="1" key="2">
    <citation type="submission" date="2025-09" db="UniProtKB">
        <authorList>
            <consortium name="Ensembl"/>
        </authorList>
    </citation>
    <scope>IDENTIFICATION</scope>
</reference>
<name>A0A8C0FZ79_CHEAB</name>
<dbReference type="Ensembl" id="ENSCABT00000001551.1">
    <property type="protein sequence ID" value="ENSCABP00000001439.1"/>
    <property type="gene ID" value="ENSCABG00000001184.1"/>
</dbReference>